<dbReference type="InterPro" id="IPR018669">
    <property type="entry name" value="Toxin_HigB"/>
</dbReference>
<comment type="caution">
    <text evidence="1">The sequence shown here is derived from an EMBL/GenBank/DDBJ whole genome shotgun (WGS) entry which is preliminary data.</text>
</comment>
<organism evidence="1 2">
    <name type="scientific">Rhodanobacter caeni</name>
    <dbReference type="NCBI Taxonomy" id="657654"/>
    <lineage>
        <taxon>Bacteria</taxon>
        <taxon>Pseudomonadati</taxon>
        <taxon>Pseudomonadota</taxon>
        <taxon>Gammaproteobacteria</taxon>
        <taxon>Lysobacterales</taxon>
        <taxon>Rhodanobacteraceae</taxon>
        <taxon>Rhodanobacter</taxon>
    </lineage>
</organism>
<protein>
    <recommendedName>
        <fullName evidence="3">Addiction module toxin RelE</fullName>
    </recommendedName>
</protein>
<dbReference type="Proteomes" id="UP001500657">
    <property type="component" value="Unassembled WGS sequence"/>
</dbReference>
<evidence type="ECO:0008006" key="3">
    <source>
        <dbReference type="Google" id="ProtNLM"/>
    </source>
</evidence>
<dbReference type="RefSeq" id="WP_343880533.1">
    <property type="nucleotide sequence ID" value="NZ_BAAAFO010000001.1"/>
</dbReference>
<proteinExistence type="predicted"/>
<gene>
    <name evidence="1" type="ORF">GCM10009126_08740</name>
</gene>
<accession>A0ABP3DWQ3</accession>
<evidence type="ECO:0000313" key="2">
    <source>
        <dbReference type="Proteomes" id="UP001500657"/>
    </source>
</evidence>
<dbReference type="Pfam" id="PF09907">
    <property type="entry name" value="HigB_toxin"/>
    <property type="match status" value="1"/>
</dbReference>
<sequence length="94" mass="10870">MRVISNKRLREFAEIHPDADDALQTWRKLVEGTAFQGFNDLKTTFGGVDICGNKYVFDIRGNRYRIITGISFATQVCYIKHVLTHGEYDKGKWK</sequence>
<evidence type="ECO:0000313" key="1">
    <source>
        <dbReference type="EMBL" id="GAA0245332.1"/>
    </source>
</evidence>
<name>A0ABP3DWQ3_9GAMM</name>
<dbReference type="EMBL" id="BAAAFO010000001">
    <property type="protein sequence ID" value="GAA0245332.1"/>
    <property type="molecule type" value="Genomic_DNA"/>
</dbReference>
<keyword evidence="2" id="KW-1185">Reference proteome</keyword>
<reference evidence="2" key="1">
    <citation type="journal article" date="2019" name="Int. J. Syst. Evol. Microbiol.">
        <title>The Global Catalogue of Microorganisms (GCM) 10K type strain sequencing project: providing services to taxonomists for standard genome sequencing and annotation.</title>
        <authorList>
            <consortium name="The Broad Institute Genomics Platform"/>
            <consortium name="The Broad Institute Genome Sequencing Center for Infectious Disease"/>
            <person name="Wu L."/>
            <person name="Ma J."/>
        </authorList>
    </citation>
    <scope>NUCLEOTIDE SEQUENCE [LARGE SCALE GENOMIC DNA]</scope>
    <source>
        <strain evidence="2">JCM 16242</strain>
    </source>
</reference>